<organism evidence="1 2">
    <name type="scientific">Taxus chinensis</name>
    <name type="common">Chinese yew</name>
    <name type="synonym">Taxus wallichiana var. chinensis</name>
    <dbReference type="NCBI Taxonomy" id="29808"/>
    <lineage>
        <taxon>Eukaryota</taxon>
        <taxon>Viridiplantae</taxon>
        <taxon>Streptophyta</taxon>
        <taxon>Embryophyta</taxon>
        <taxon>Tracheophyta</taxon>
        <taxon>Spermatophyta</taxon>
        <taxon>Pinopsida</taxon>
        <taxon>Pinidae</taxon>
        <taxon>Conifers II</taxon>
        <taxon>Cupressales</taxon>
        <taxon>Taxaceae</taxon>
        <taxon>Taxus</taxon>
    </lineage>
</organism>
<evidence type="ECO:0000313" key="1">
    <source>
        <dbReference type="EMBL" id="KAH9303261.1"/>
    </source>
</evidence>
<sequence>MEMEVHVEEDFMGDFMVVVTMGEEVSSHMERTLIVEPQTIISTNVQVFYNAPGVEKNI</sequence>
<dbReference type="Proteomes" id="UP000824469">
    <property type="component" value="Unassembled WGS sequence"/>
</dbReference>
<gene>
    <name evidence="1" type="ORF">KI387_014844</name>
</gene>
<evidence type="ECO:0000313" key="2">
    <source>
        <dbReference type="Proteomes" id="UP000824469"/>
    </source>
</evidence>
<dbReference type="AlphaFoldDB" id="A0AA38CKQ4"/>
<keyword evidence="2" id="KW-1185">Reference proteome</keyword>
<feature type="non-terminal residue" evidence="1">
    <location>
        <position position="58"/>
    </location>
</feature>
<protein>
    <submittedName>
        <fullName evidence="1">Uncharacterized protein</fullName>
    </submittedName>
</protein>
<dbReference type="EMBL" id="JAHRHJ020000009">
    <property type="protein sequence ID" value="KAH9303261.1"/>
    <property type="molecule type" value="Genomic_DNA"/>
</dbReference>
<comment type="caution">
    <text evidence="1">The sequence shown here is derived from an EMBL/GenBank/DDBJ whole genome shotgun (WGS) entry which is preliminary data.</text>
</comment>
<name>A0AA38CKQ4_TAXCH</name>
<reference evidence="1 2" key="1">
    <citation type="journal article" date="2021" name="Nat. Plants">
        <title>The Taxus genome provides insights into paclitaxel biosynthesis.</title>
        <authorList>
            <person name="Xiong X."/>
            <person name="Gou J."/>
            <person name="Liao Q."/>
            <person name="Li Y."/>
            <person name="Zhou Q."/>
            <person name="Bi G."/>
            <person name="Li C."/>
            <person name="Du R."/>
            <person name="Wang X."/>
            <person name="Sun T."/>
            <person name="Guo L."/>
            <person name="Liang H."/>
            <person name="Lu P."/>
            <person name="Wu Y."/>
            <person name="Zhang Z."/>
            <person name="Ro D.K."/>
            <person name="Shang Y."/>
            <person name="Huang S."/>
            <person name="Yan J."/>
        </authorList>
    </citation>
    <scope>NUCLEOTIDE SEQUENCE [LARGE SCALE GENOMIC DNA]</scope>
    <source>
        <strain evidence="1">Ta-2019</strain>
    </source>
</reference>
<accession>A0AA38CKQ4</accession>
<proteinExistence type="predicted"/>